<gene>
    <name evidence="1" type="ORF">PWF74_10715</name>
</gene>
<proteinExistence type="predicted"/>
<protein>
    <recommendedName>
        <fullName evidence="3">Apea-like HEPN domain-containing protein</fullName>
    </recommendedName>
</protein>
<geneLocation type="plasmid" evidence="1 2">
    <name>unnamed1</name>
</geneLocation>
<dbReference type="Proteomes" id="UP001217324">
    <property type="component" value="Plasmid unnamed1"/>
</dbReference>
<dbReference type="AlphaFoldDB" id="A0AAX3NE26"/>
<dbReference type="RefSeq" id="WP_081168722.1">
    <property type="nucleotide sequence ID" value="NZ_CP118628.1"/>
</dbReference>
<sequence>MEKLNSVKKRQYFEVRAFPDRKDKYKFFIENKIVCLGWPKIGDIQHLKDDFDRQNKIKKLLLEHYEGDFKNKGPYLTQVATFFTRFLDMKHGDIILIPYKKKDIVTIATVNSLYKYKNSPEFIQEHTAHQISIDKIVDIDIDSISKSLTNRLRAQLTLTRIDEDKHDEIDRLYRKEQTDNKELDSCINNIKSVQNSFVRIQSQDDVGVDAQLILKSLLLSAFSLLEGYLKDIIENKVSEIMEETKEDKRTVVEFGYNVLEDRKKNARGWDSKIDLFSKLFKVDTKKNKHINNINKRNKIRNALAHDITSVTISEDYHFIAVGEEDNIYIENIFNLLINCAEEINILKLAVKS</sequence>
<keyword evidence="1" id="KW-0614">Plasmid</keyword>
<evidence type="ECO:0000313" key="2">
    <source>
        <dbReference type="Proteomes" id="UP001217324"/>
    </source>
</evidence>
<accession>A0AAX3NE26</accession>
<evidence type="ECO:0008006" key="3">
    <source>
        <dbReference type="Google" id="ProtNLM"/>
    </source>
</evidence>
<dbReference type="EMBL" id="CP118628">
    <property type="protein sequence ID" value="WEA14978.1"/>
    <property type="molecule type" value="Genomic_DNA"/>
</dbReference>
<name>A0AAX3NE26_9LACT</name>
<organism evidence="1 2">
    <name type="scientific">Lactococcus garvieae</name>
    <dbReference type="NCBI Taxonomy" id="1363"/>
    <lineage>
        <taxon>Bacteria</taxon>
        <taxon>Bacillati</taxon>
        <taxon>Bacillota</taxon>
        <taxon>Bacilli</taxon>
        <taxon>Lactobacillales</taxon>
        <taxon>Streptococcaceae</taxon>
        <taxon>Lactococcus</taxon>
    </lineage>
</organism>
<reference evidence="1" key="1">
    <citation type="submission" date="2023-02" db="EMBL/GenBank/DDBJ databases">
        <title>Comparative genomics and fermentation flavor characterization of five lactic acid bacteria reveal flavor biosynthesis metabolic pathways in fermented muskmelon puree.</title>
        <authorList>
            <person name="Yuan L."/>
            <person name="Li M."/>
            <person name="Xu X."/>
            <person name="Lao F."/>
            <person name="Wu J."/>
        </authorList>
    </citation>
    <scope>NUCLEOTIDE SEQUENCE</scope>
    <source>
        <strain evidence="1">Pa-2</strain>
        <plasmid evidence="1">unnamed1</plasmid>
    </source>
</reference>
<evidence type="ECO:0000313" key="1">
    <source>
        <dbReference type="EMBL" id="WEA14978.1"/>
    </source>
</evidence>